<dbReference type="SUPFAM" id="SSF53822">
    <property type="entry name" value="Periplasmic binding protein-like I"/>
    <property type="match status" value="1"/>
</dbReference>
<gene>
    <name evidence="1" type="ORF">SDC9_16371</name>
</gene>
<dbReference type="EMBL" id="VSSQ01000054">
    <property type="protein sequence ID" value="MPL70612.1"/>
    <property type="molecule type" value="Genomic_DNA"/>
</dbReference>
<dbReference type="PANTHER" id="PTHR35271:SF1">
    <property type="entry name" value="ABC TRANSPORTER, SUBSTRATE-BINDING LIPOPROTEIN"/>
    <property type="match status" value="1"/>
</dbReference>
<reference evidence="1" key="1">
    <citation type="submission" date="2019-08" db="EMBL/GenBank/DDBJ databases">
        <authorList>
            <person name="Kucharzyk K."/>
            <person name="Murdoch R.W."/>
            <person name="Higgins S."/>
            <person name="Loffler F."/>
        </authorList>
    </citation>
    <scope>NUCLEOTIDE SEQUENCE</scope>
</reference>
<accession>A0A644TWN9</accession>
<dbReference type="Pfam" id="PF04392">
    <property type="entry name" value="ABC_sub_bind"/>
    <property type="match status" value="1"/>
</dbReference>
<dbReference type="InterPro" id="IPR007487">
    <property type="entry name" value="ABC_transpt-TYRBP-like"/>
</dbReference>
<protein>
    <recommendedName>
        <fullName evidence="2">ABC transporter substrate-binding protein</fullName>
    </recommendedName>
</protein>
<sequence>MSRSKVFMIVAVGAAFLAVSCGNTKKTVGIAKFVAHPALDAVEQGIIDEISESKPEIELDRQNSNADMATAGQIAQRFKQAKVAVAVGIATPTAQALVNQIKDRPVVYSVVTDPVSAGLVESMDRGGANVTGTSDMTPVRVQLDMLVSMAPVQRLGHVYSSGEANSLALAAIVKEYCAEKGIEYVEATITNSSEVKSALLSIADRIDGLYLGNDNTVFSALSAVSEVCLDKKIPLMSADPASAETIPVLVALGYDYYQMGRATGKIVVRILNGEKTKDIPGFLPTDPESLDLVLNLDVAEKLGLSLDPALVDRATVVVSGGTVTKK</sequence>
<dbReference type="AlphaFoldDB" id="A0A644TWN9"/>
<dbReference type="Gene3D" id="3.40.50.2300">
    <property type="match status" value="2"/>
</dbReference>
<dbReference type="InterPro" id="IPR028082">
    <property type="entry name" value="Peripla_BP_I"/>
</dbReference>
<dbReference type="PROSITE" id="PS51257">
    <property type="entry name" value="PROKAR_LIPOPROTEIN"/>
    <property type="match status" value="1"/>
</dbReference>
<proteinExistence type="predicted"/>
<evidence type="ECO:0000313" key="1">
    <source>
        <dbReference type="EMBL" id="MPL70612.1"/>
    </source>
</evidence>
<comment type="caution">
    <text evidence="1">The sequence shown here is derived from an EMBL/GenBank/DDBJ whole genome shotgun (WGS) entry which is preliminary data.</text>
</comment>
<dbReference type="PANTHER" id="PTHR35271">
    <property type="entry name" value="ABC TRANSPORTER, SUBSTRATE-BINDING LIPOPROTEIN-RELATED"/>
    <property type="match status" value="1"/>
</dbReference>
<dbReference type="CDD" id="cd06325">
    <property type="entry name" value="PBP1_ABC_unchar_transporter"/>
    <property type="match status" value="1"/>
</dbReference>
<organism evidence="1">
    <name type="scientific">bioreactor metagenome</name>
    <dbReference type="NCBI Taxonomy" id="1076179"/>
    <lineage>
        <taxon>unclassified sequences</taxon>
        <taxon>metagenomes</taxon>
        <taxon>ecological metagenomes</taxon>
    </lineage>
</organism>
<evidence type="ECO:0008006" key="2">
    <source>
        <dbReference type="Google" id="ProtNLM"/>
    </source>
</evidence>
<name>A0A644TWN9_9ZZZZ</name>